<dbReference type="GO" id="GO:0009254">
    <property type="term" value="P:peptidoglycan turnover"/>
    <property type="evidence" value="ECO:0007669"/>
    <property type="project" value="TreeGrafter"/>
</dbReference>
<reference evidence="5" key="1">
    <citation type="submission" date="2019-09" db="EMBL/GenBank/DDBJ databases">
        <authorList>
            <person name="Cremers G."/>
        </authorList>
    </citation>
    <scope>NUCLEOTIDE SEQUENCE [LARGE SCALE GENOMIC DNA]</scope>
    <source>
        <strain evidence="5">3B</strain>
    </source>
</reference>
<dbReference type="InterPro" id="IPR046348">
    <property type="entry name" value="SIS_dom_sf"/>
</dbReference>
<dbReference type="Pfam" id="PF22645">
    <property type="entry name" value="GKRP_SIS_N"/>
    <property type="match status" value="1"/>
</dbReference>
<dbReference type="GO" id="GO:0016835">
    <property type="term" value="F:carbon-oxygen lyase activity"/>
    <property type="evidence" value="ECO:0007669"/>
    <property type="project" value="InterPro"/>
</dbReference>
<dbReference type="EC" id="4.2.1.126" evidence="5"/>
<dbReference type="InterPro" id="IPR005486">
    <property type="entry name" value="Glucokinase_regulatory_CS"/>
</dbReference>
<evidence type="ECO:0000313" key="6">
    <source>
        <dbReference type="Proteomes" id="UP000381693"/>
    </source>
</evidence>
<dbReference type="Gene3D" id="1.10.8.1080">
    <property type="match status" value="1"/>
</dbReference>
<evidence type="ECO:0000256" key="1">
    <source>
        <dbReference type="ARBA" id="ARBA00023239"/>
    </source>
</evidence>
<dbReference type="AlphaFoldDB" id="A0A5E6MBY2"/>
<feature type="non-terminal residue" evidence="5">
    <location>
        <position position="1"/>
    </location>
</feature>
<dbReference type="Proteomes" id="UP000381693">
    <property type="component" value="Unassembled WGS sequence"/>
</dbReference>
<dbReference type="PANTHER" id="PTHR10088">
    <property type="entry name" value="GLUCOKINASE REGULATORY PROTEIN"/>
    <property type="match status" value="1"/>
</dbReference>
<sequence length="246" mass="25857">AVAAALQGGKRLFYVGAGTSGRLGALDASELPPTFGISPDRVQAILAGGPDAFFQSREGAEDDREAGARSLIDRGVRDGDVVFGITASGRTPFVLGALEQASSLGAFPMLLSCNPHRPPAPCVRLAIDLATGPEIVAGSTRLKAGTATKLVLNLLSTIAMIRTGRVRDNLMVNVQPISEKLRYRALHLVMDLVPCGEEEALGRLERTGWRVTAAVDLAKPTGNSDQPADEESGGRPCRGQSERSSQ</sequence>
<protein>
    <submittedName>
        <fullName evidence="5">Partial N-acetylmuramic acid 6-phosphate etherase</fullName>
        <ecNumber evidence="5">4.2.1.126</ecNumber>
    </submittedName>
</protein>
<dbReference type="EMBL" id="CABFUZ020000083">
    <property type="protein sequence ID" value="VVM05290.1"/>
    <property type="molecule type" value="Genomic_DNA"/>
</dbReference>
<dbReference type="GO" id="GO:0097367">
    <property type="term" value="F:carbohydrate derivative binding"/>
    <property type="evidence" value="ECO:0007669"/>
    <property type="project" value="InterPro"/>
</dbReference>
<dbReference type="PROSITE" id="PS51464">
    <property type="entry name" value="SIS"/>
    <property type="match status" value="1"/>
</dbReference>
<accession>A0A5E6MBY2</accession>
<evidence type="ECO:0000256" key="3">
    <source>
        <dbReference type="SAM" id="MobiDB-lite"/>
    </source>
</evidence>
<keyword evidence="6" id="KW-1185">Reference proteome</keyword>
<dbReference type="NCBIfam" id="NF003915">
    <property type="entry name" value="PRK05441.1"/>
    <property type="match status" value="1"/>
</dbReference>
<dbReference type="SUPFAM" id="SSF53697">
    <property type="entry name" value="SIS domain"/>
    <property type="match status" value="1"/>
</dbReference>
<evidence type="ECO:0000256" key="2">
    <source>
        <dbReference type="ARBA" id="ARBA00023277"/>
    </source>
</evidence>
<feature type="domain" description="SIS" evidence="4">
    <location>
        <begin position="2"/>
        <end position="165"/>
    </location>
</feature>
<dbReference type="OrthoDB" id="9813395at2"/>
<proteinExistence type="predicted"/>
<dbReference type="InterPro" id="IPR001347">
    <property type="entry name" value="SIS_dom"/>
</dbReference>
<dbReference type="PANTHER" id="PTHR10088:SF4">
    <property type="entry name" value="GLUCOKINASE REGULATORY PROTEIN"/>
    <property type="match status" value="1"/>
</dbReference>
<dbReference type="InterPro" id="IPR005488">
    <property type="entry name" value="Etherase_MurQ"/>
</dbReference>
<evidence type="ECO:0000313" key="5">
    <source>
        <dbReference type="EMBL" id="VVM05290.1"/>
    </source>
</evidence>
<name>A0A5E6MBY2_9BACT</name>
<dbReference type="PROSITE" id="PS01272">
    <property type="entry name" value="GCKR"/>
    <property type="match status" value="1"/>
</dbReference>
<feature type="region of interest" description="Disordered" evidence="3">
    <location>
        <begin position="215"/>
        <end position="246"/>
    </location>
</feature>
<dbReference type="RefSeq" id="WP_142524596.1">
    <property type="nucleotide sequence ID" value="NZ_CABFUZ020000083.1"/>
</dbReference>
<comment type="caution">
    <text evidence="5">The sequence shown here is derived from an EMBL/GenBank/DDBJ whole genome shotgun (WGS) entry which is preliminary data.</text>
</comment>
<dbReference type="CDD" id="cd05007">
    <property type="entry name" value="SIS_Etherase"/>
    <property type="match status" value="1"/>
</dbReference>
<dbReference type="InterPro" id="IPR040190">
    <property type="entry name" value="MURQ/GCKR"/>
</dbReference>
<dbReference type="GO" id="GO:0016803">
    <property type="term" value="F:ether hydrolase activity"/>
    <property type="evidence" value="ECO:0007669"/>
    <property type="project" value="TreeGrafter"/>
</dbReference>
<keyword evidence="1 5" id="KW-0456">Lyase</keyword>
<dbReference type="GO" id="GO:0046348">
    <property type="term" value="P:amino sugar catabolic process"/>
    <property type="evidence" value="ECO:0007669"/>
    <property type="project" value="InterPro"/>
</dbReference>
<dbReference type="NCBIfam" id="NF009222">
    <property type="entry name" value="PRK12570.1"/>
    <property type="match status" value="1"/>
</dbReference>
<keyword evidence="2" id="KW-0119">Carbohydrate metabolism</keyword>
<gene>
    <name evidence="5" type="primary">murQ</name>
    <name evidence="5" type="ORF">MAMC_00495</name>
</gene>
<organism evidence="5 6">
    <name type="scientific">Methylacidimicrobium cyclopophantes</name>
    <dbReference type="NCBI Taxonomy" id="1041766"/>
    <lineage>
        <taxon>Bacteria</taxon>
        <taxon>Pseudomonadati</taxon>
        <taxon>Verrucomicrobiota</taxon>
        <taxon>Methylacidimicrobium</taxon>
    </lineage>
</organism>
<evidence type="ECO:0000259" key="4">
    <source>
        <dbReference type="PROSITE" id="PS51464"/>
    </source>
</evidence>
<dbReference type="Gene3D" id="3.40.50.10490">
    <property type="entry name" value="Glucose-6-phosphate isomerase like protein, domain 1"/>
    <property type="match status" value="1"/>
</dbReference>